<dbReference type="Proteomes" id="UP001064933">
    <property type="component" value="Chromosome"/>
</dbReference>
<dbReference type="InterPro" id="IPR036041">
    <property type="entry name" value="Ribosome-inact_prot_sf"/>
</dbReference>
<dbReference type="RefSeq" id="WP_261759274.1">
    <property type="nucleotide sequence ID" value="NZ_CP104562.2"/>
</dbReference>
<evidence type="ECO:0000313" key="2">
    <source>
        <dbReference type="Proteomes" id="UP001064933"/>
    </source>
</evidence>
<reference evidence="1" key="1">
    <citation type="submission" date="2022-10" db="EMBL/GenBank/DDBJ databases">
        <title>Characterization and whole genome sequencing of a new Roseateles species, isolated from fresh water.</title>
        <authorList>
            <person name="Guliayeva D.Y."/>
            <person name="Akhremchuk A.E."/>
            <person name="Sikolenko M.A."/>
            <person name="Valentovich L.N."/>
            <person name="Sidarenka A.V."/>
        </authorList>
    </citation>
    <scope>NUCLEOTIDE SEQUENCE</scope>
    <source>
        <strain evidence="1">BIM B-1768</strain>
    </source>
</reference>
<gene>
    <name evidence="1" type="ORF">N4261_05890</name>
</gene>
<accession>A0ABY6B4I7</accession>
<evidence type="ECO:0000313" key="1">
    <source>
        <dbReference type="EMBL" id="UXH79455.1"/>
    </source>
</evidence>
<sequence>MHELVIRPDWALQISQLRSRLTEDTNLISWGNTFYRCCHSGPPVPLLVATSDRRVALPLRLRPSDLYITQIGSVTDMGRYGSLTGELSVSAPKLEHAVRSLTGGTVHGDKAFELRSLVVFCVAEALRFDSLAHDIGFALRTSGVAGGAKAMPLSRWWPTVHAWGQACDAIWSGLDGDLRRASLLPQTSRTGADRTRSGRVAYEGMSGVVLEAAKHAAALKRPAA</sequence>
<proteinExistence type="predicted"/>
<keyword evidence="2" id="KW-1185">Reference proteome</keyword>
<dbReference type="EMBL" id="CP104562">
    <property type="protein sequence ID" value="UXH79455.1"/>
    <property type="molecule type" value="Genomic_DNA"/>
</dbReference>
<dbReference type="SUPFAM" id="SSF56371">
    <property type="entry name" value="Ribosome inactivating proteins (RIP)"/>
    <property type="match status" value="1"/>
</dbReference>
<name>A0ABY6B4I7_9BURK</name>
<protein>
    <submittedName>
        <fullName evidence="1">Uncharacterized protein</fullName>
    </submittedName>
</protein>
<organism evidence="1 2">
    <name type="scientific">Roseateles amylovorans</name>
    <dbReference type="NCBI Taxonomy" id="2978473"/>
    <lineage>
        <taxon>Bacteria</taxon>
        <taxon>Pseudomonadati</taxon>
        <taxon>Pseudomonadota</taxon>
        <taxon>Betaproteobacteria</taxon>
        <taxon>Burkholderiales</taxon>
        <taxon>Sphaerotilaceae</taxon>
        <taxon>Roseateles</taxon>
    </lineage>
</organism>